<evidence type="ECO:0000256" key="2">
    <source>
        <dbReference type="ARBA" id="ARBA00007087"/>
    </source>
</evidence>
<evidence type="ECO:0000256" key="6">
    <source>
        <dbReference type="ARBA" id="ARBA00022729"/>
    </source>
</evidence>
<dbReference type="EMBL" id="SOYY01000022">
    <property type="protein sequence ID" value="KAA0704523.1"/>
    <property type="molecule type" value="Genomic_DNA"/>
</dbReference>
<evidence type="ECO:0008006" key="14">
    <source>
        <dbReference type="Google" id="ProtNLM"/>
    </source>
</evidence>
<evidence type="ECO:0000256" key="7">
    <source>
        <dbReference type="ARBA" id="ARBA00022989"/>
    </source>
</evidence>
<evidence type="ECO:0000256" key="4">
    <source>
        <dbReference type="ARBA" id="ARBA00022475"/>
    </source>
</evidence>
<dbReference type="PANTHER" id="PTHR14076">
    <property type="entry name" value="RECEPTOR ACTIVITY MODIFYING PROTEIN RAMP"/>
    <property type="match status" value="1"/>
</dbReference>
<dbReference type="GO" id="GO:0006886">
    <property type="term" value="P:intracellular protein transport"/>
    <property type="evidence" value="ECO:0007669"/>
    <property type="project" value="InterPro"/>
</dbReference>
<evidence type="ECO:0000256" key="9">
    <source>
        <dbReference type="ARBA" id="ARBA00023157"/>
    </source>
</evidence>
<evidence type="ECO:0000256" key="3">
    <source>
        <dbReference type="ARBA" id="ARBA00022448"/>
    </source>
</evidence>
<evidence type="ECO:0000256" key="5">
    <source>
        <dbReference type="ARBA" id="ARBA00022692"/>
    </source>
</evidence>
<keyword evidence="10" id="KW-0675">Receptor</keyword>
<name>A0A5A9N5B2_9TELE</name>
<evidence type="ECO:0000256" key="1">
    <source>
        <dbReference type="ARBA" id="ARBA00004251"/>
    </source>
</evidence>
<evidence type="ECO:0000256" key="11">
    <source>
        <dbReference type="SAM" id="Phobius"/>
    </source>
</evidence>
<dbReference type="GO" id="GO:0009986">
    <property type="term" value="C:cell surface"/>
    <property type="evidence" value="ECO:0007669"/>
    <property type="project" value="TreeGrafter"/>
</dbReference>
<dbReference type="GO" id="GO:0008277">
    <property type="term" value="P:regulation of G protein-coupled receptor signaling pathway"/>
    <property type="evidence" value="ECO:0007669"/>
    <property type="project" value="InterPro"/>
</dbReference>
<dbReference type="GO" id="GO:0001525">
    <property type="term" value="P:angiogenesis"/>
    <property type="evidence" value="ECO:0007669"/>
    <property type="project" value="TreeGrafter"/>
</dbReference>
<keyword evidence="3" id="KW-0813">Transport</keyword>
<keyword evidence="13" id="KW-1185">Reference proteome</keyword>
<dbReference type="Gene3D" id="1.10.150.510">
    <property type="entry name" value="Receptor activity modifying family"/>
    <property type="match status" value="1"/>
</dbReference>
<dbReference type="GO" id="GO:0072659">
    <property type="term" value="P:protein localization to plasma membrane"/>
    <property type="evidence" value="ECO:0007669"/>
    <property type="project" value="TreeGrafter"/>
</dbReference>
<keyword evidence="5 11" id="KW-0812">Transmembrane</keyword>
<reference evidence="12 13" key="1">
    <citation type="journal article" date="2019" name="Mol. Ecol. Resour.">
        <title>Chromosome-level genome assembly of Triplophysa tibetana, a fish adapted to the harsh high-altitude environment of the Tibetan Plateau.</title>
        <authorList>
            <person name="Yang X."/>
            <person name="Liu H."/>
            <person name="Ma Z."/>
            <person name="Zou Y."/>
            <person name="Zou M."/>
            <person name="Mao Y."/>
            <person name="Li X."/>
            <person name="Wang H."/>
            <person name="Chen T."/>
            <person name="Wang W."/>
            <person name="Yang R."/>
        </authorList>
    </citation>
    <scope>NUCLEOTIDE SEQUENCE [LARGE SCALE GENOMIC DNA]</scope>
    <source>
        <strain evidence="12">TTIB1903HZAU</strain>
        <tissue evidence="12">Muscle</tissue>
    </source>
</reference>
<keyword evidence="6" id="KW-0732">Signal</keyword>
<evidence type="ECO:0000313" key="13">
    <source>
        <dbReference type="Proteomes" id="UP000324632"/>
    </source>
</evidence>
<accession>A0A5A9N5B2</accession>
<evidence type="ECO:0000256" key="8">
    <source>
        <dbReference type="ARBA" id="ARBA00023136"/>
    </source>
</evidence>
<organism evidence="12 13">
    <name type="scientific">Triplophysa tibetana</name>
    <dbReference type="NCBI Taxonomy" id="1572043"/>
    <lineage>
        <taxon>Eukaryota</taxon>
        <taxon>Metazoa</taxon>
        <taxon>Chordata</taxon>
        <taxon>Craniata</taxon>
        <taxon>Vertebrata</taxon>
        <taxon>Euteleostomi</taxon>
        <taxon>Actinopterygii</taxon>
        <taxon>Neopterygii</taxon>
        <taxon>Teleostei</taxon>
        <taxon>Ostariophysi</taxon>
        <taxon>Cypriniformes</taxon>
        <taxon>Nemacheilidae</taxon>
        <taxon>Triplophysa</taxon>
    </lineage>
</organism>
<gene>
    <name evidence="12" type="ORF">E1301_Tti017226</name>
</gene>
<dbReference type="Proteomes" id="UP000324632">
    <property type="component" value="Chromosome 22"/>
</dbReference>
<keyword evidence="9" id="KW-1015">Disulfide bond</keyword>
<comment type="subcellular location">
    <subcellularLocation>
        <location evidence="1">Cell membrane</location>
        <topology evidence="1">Single-pass type I membrane protein</topology>
    </subcellularLocation>
</comment>
<sequence>MSDSDKSPYSEKASLHNCIIKTYRSPSEKTSRDLSGCEENAFDCINTEAQRNASSQMIRQTTEKNSVALKGQTTQKNIVAFEESNATHEDQEDFQDQEHYHHNYHCNEELMMVYGEYCRVNFNASMTELGAENWCNMEMIVRSYHELTDCLETMSMFALCFYPNRVVEGLFLATHQQYFHSCNDEDELPDAPAEVVLAATLLPIILIPFIVYIVVCKSSLRD</sequence>
<comment type="similarity">
    <text evidence="2">Belongs to the RAMP family.</text>
</comment>
<dbReference type="GO" id="GO:0043235">
    <property type="term" value="C:receptor complex"/>
    <property type="evidence" value="ECO:0007669"/>
    <property type="project" value="TreeGrafter"/>
</dbReference>
<dbReference type="InterPro" id="IPR038126">
    <property type="entry name" value="RAMP_sf"/>
</dbReference>
<dbReference type="PANTHER" id="PTHR14076:SF9">
    <property type="entry name" value="RECEPTOR ACTIVITY-MODIFYING PROTEIN 2"/>
    <property type="match status" value="1"/>
</dbReference>
<protein>
    <recommendedName>
        <fullName evidence="14">Receptor activity-modifying protein 1</fullName>
    </recommendedName>
</protein>
<dbReference type="GO" id="GO:0005886">
    <property type="term" value="C:plasma membrane"/>
    <property type="evidence" value="ECO:0007669"/>
    <property type="project" value="UniProtKB-SubCell"/>
</dbReference>
<dbReference type="Pfam" id="PF04901">
    <property type="entry name" value="RAMP"/>
    <property type="match status" value="1"/>
</dbReference>
<dbReference type="GO" id="GO:0032870">
    <property type="term" value="P:cellular response to hormone stimulus"/>
    <property type="evidence" value="ECO:0007669"/>
    <property type="project" value="TreeGrafter"/>
</dbReference>
<comment type="caution">
    <text evidence="12">The sequence shown here is derived from an EMBL/GenBank/DDBJ whole genome shotgun (WGS) entry which is preliminary data.</text>
</comment>
<evidence type="ECO:0000256" key="10">
    <source>
        <dbReference type="ARBA" id="ARBA00023170"/>
    </source>
</evidence>
<dbReference type="AlphaFoldDB" id="A0A5A9N5B2"/>
<dbReference type="GO" id="GO:0007186">
    <property type="term" value="P:G protein-coupled receptor signaling pathway"/>
    <property type="evidence" value="ECO:0007669"/>
    <property type="project" value="TreeGrafter"/>
</dbReference>
<dbReference type="GO" id="GO:0006816">
    <property type="term" value="P:calcium ion transport"/>
    <property type="evidence" value="ECO:0007669"/>
    <property type="project" value="TreeGrafter"/>
</dbReference>
<evidence type="ECO:0000313" key="12">
    <source>
        <dbReference type="EMBL" id="KAA0704523.1"/>
    </source>
</evidence>
<dbReference type="InterPro" id="IPR006985">
    <property type="entry name" value="RAMP"/>
</dbReference>
<dbReference type="GO" id="GO:0031623">
    <property type="term" value="P:receptor internalization"/>
    <property type="evidence" value="ECO:0007669"/>
    <property type="project" value="TreeGrafter"/>
</dbReference>
<feature type="transmembrane region" description="Helical" evidence="11">
    <location>
        <begin position="195"/>
        <end position="215"/>
    </location>
</feature>
<keyword evidence="8 11" id="KW-0472">Membrane</keyword>
<keyword evidence="7 11" id="KW-1133">Transmembrane helix</keyword>
<keyword evidence="4" id="KW-1003">Cell membrane</keyword>
<dbReference type="GO" id="GO:0015026">
    <property type="term" value="F:coreceptor activity"/>
    <property type="evidence" value="ECO:0007669"/>
    <property type="project" value="InterPro"/>
</dbReference>
<proteinExistence type="inferred from homology"/>